<organism evidence="2">
    <name type="scientific">Elizabethkingia anophelis</name>
    <dbReference type="NCBI Taxonomy" id="1117645"/>
    <lineage>
        <taxon>Bacteria</taxon>
        <taxon>Pseudomonadati</taxon>
        <taxon>Bacteroidota</taxon>
        <taxon>Flavobacteriia</taxon>
        <taxon>Flavobacteriales</taxon>
        <taxon>Weeksellaceae</taxon>
        <taxon>Elizabethkingia</taxon>
    </lineage>
</organism>
<dbReference type="Proteomes" id="UP000189738">
    <property type="component" value="Chromosome"/>
</dbReference>
<reference evidence="1 3" key="1">
    <citation type="submission" date="2016-02" db="EMBL/GenBank/DDBJ databases">
        <authorList>
            <person name="Nicholson A.C."/>
            <person name="Humrighouse B.W."/>
            <person name="Loparev V."/>
            <person name="Emery B."/>
            <person name="Graziano J."/>
            <person name="McQuiston J.R."/>
        </authorList>
    </citation>
    <scope>NUCLEOTIDE SEQUENCE [LARGE SCALE GENOMIC DNA]</scope>
    <source>
        <strain evidence="1 3">E6809</strain>
    </source>
</reference>
<reference evidence="2" key="2">
    <citation type="submission" date="2016-06" db="EMBL/GenBank/DDBJ databases">
        <authorList>
            <person name="Nicholson A.C."/>
        </authorList>
    </citation>
    <scope>NUCLEOTIDE SEQUENCE [LARGE SCALE GENOMIC DNA]</scope>
    <source>
        <strain evidence="2">E6809</strain>
    </source>
</reference>
<dbReference type="EMBL" id="CP014339">
    <property type="protein sequence ID" value="AQX49511.1"/>
    <property type="molecule type" value="Genomic_DNA"/>
</dbReference>
<dbReference type="EMBL" id="MAHS01000015">
    <property type="protein sequence ID" value="OPB47276.1"/>
    <property type="molecule type" value="Genomic_DNA"/>
</dbReference>
<protein>
    <submittedName>
        <fullName evidence="2">Uncharacterized protein</fullName>
    </submittedName>
</protein>
<gene>
    <name evidence="1" type="ORF">AYC66_01935</name>
    <name evidence="2" type="ORF">BAY09_07745</name>
</gene>
<sequence>MIASVISCQKQNDTNCFPEVDKHYSDQEYKNLAETPLLESTKYFITESTKDGRGNSQFDIDRGGHIVFYKMGKEVYMADISGKCDQQTYGKIDQMVNTSPKSAKFSTSTFRWKYQNTYDNKTGIAMVKFHKYHESGEMKFTMQILSSDSNTIIYKGFVSIY</sequence>
<accession>A0A494J1G9</accession>
<proteinExistence type="predicted"/>
<evidence type="ECO:0000313" key="2">
    <source>
        <dbReference type="EMBL" id="OPB47276.1"/>
    </source>
</evidence>
<name>A0A494J1G9_9FLAO</name>
<evidence type="ECO:0000313" key="1">
    <source>
        <dbReference type="EMBL" id="AQX49511.1"/>
    </source>
</evidence>
<dbReference type="AlphaFoldDB" id="A0A494J1G9"/>
<evidence type="ECO:0000313" key="3">
    <source>
        <dbReference type="Proteomes" id="UP000189738"/>
    </source>
</evidence>